<dbReference type="InterPro" id="IPR005149">
    <property type="entry name" value="Tscrpt_reg_PadR_N"/>
</dbReference>
<reference evidence="3 4" key="1">
    <citation type="submission" date="2016-10" db="EMBL/GenBank/DDBJ databases">
        <authorList>
            <person name="de Groot N.N."/>
        </authorList>
    </citation>
    <scope>NUCLEOTIDE SEQUENCE [LARGE SCALE GENOMIC DNA]</scope>
    <source>
        <strain evidence="3 4">CGMCC 4.2023</strain>
    </source>
</reference>
<dbReference type="InterPro" id="IPR036388">
    <property type="entry name" value="WH-like_DNA-bd_sf"/>
</dbReference>
<dbReference type="PANTHER" id="PTHR43861:SF1">
    <property type="entry name" value="TRANS-ACONITATE 2-METHYLTRANSFERASE"/>
    <property type="match status" value="1"/>
</dbReference>
<dbReference type="RefSeq" id="WP_103889261.1">
    <property type="nucleotide sequence ID" value="NZ_FNVU01000017.1"/>
</dbReference>
<evidence type="ECO:0000313" key="4">
    <source>
        <dbReference type="Proteomes" id="UP000236754"/>
    </source>
</evidence>
<evidence type="ECO:0000259" key="1">
    <source>
        <dbReference type="Pfam" id="PF03551"/>
    </source>
</evidence>
<dbReference type="PANTHER" id="PTHR43861">
    <property type="entry name" value="TRANS-ACONITATE 2-METHYLTRANSFERASE-RELATED"/>
    <property type="match status" value="1"/>
</dbReference>
<dbReference type="InterPro" id="IPR029063">
    <property type="entry name" value="SAM-dependent_MTases_sf"/>
</dbReference>
<dbReference type="Gene3D" id="1.10.10.10">
    <property type="entry name" value="Winged helix-like DNA-binding domain superfamily/Winged helix DNA-binding domain"/>
    <property type="match status" value="1"/>
</dbReference>
<proteinExistence type="predicted"/>
<dbReference type="InterPro" id="IPR036390">
    <property type="entry name" value="WH_DNA-bd_sf"/>
</dbReference>
<dbReference type="InterPro" id="IPR013216">
    <property type="entry name" value="Methyltransf_11"/>
</dbReference>
<dbReference type="SUPFAM" id="SSF46785">
    <property type="entry name" value="Winged helix' DNA-binding domain"/>
    <property type="match status" value="1"/>
</dbReference>
<dbReference type="EMBL" id="FNVU01000017">
    <property type="protein sequence ID" value="SEG86673.1"/>
    <property type="molecule type" value="Genomic_DNA"/>
</dbReference>
<dbReference type="OrthoDB" id="3636702at2"/>
<evidence type="ECO:0000313" key="3">
    <source>
        <dbReference type="EMBL" id="SEG86673.1"/>
    </source>
</evidence>
<evidence type="ECO:0000259" key="2">
    <source>
        <dbReference type="Pfam" id="PF08241"/>
    </source>
</evidence>
<protein>
    <submittedName>
        <fullName evidence="3">Transcriptional regulator PadR-like family protein</fullName>
    </submittedName>
</protein>
<sequence>MRTNDAQMLVLCALADGPLHGYAVNSAVERMTGARLGRGSLSGALARLEAKRLVEYLDERPGQRQRPLRLTPEGRELLALEVRTLARTADAVFEAVVPDRIGYQDRLAATHIARSYKRSALEALAIRPGDTVADLGCGPGTDLAALAGAATPAGTVLGLDHSPEMAARARERAAELPATHVHLADLHALPYGTATVDRAHTDRVLQHVADPARALAEAHRVLRPGGRLVMAEPDWESLSVDHPDPAVSRAFTRHLADRVVRNGAIGRQLPRLATAAGFTVPSVLPATTVLREVRAADRILGFRRNAERAVAAGYFTPETAEDFLAHLAREPFFAAVTLYLVTAEVPGNGA</sequence>
<feature type="domain" description="Transcription regulator PadR N-terminal" evidence="1">
    <location>
        <begin position="10"/>
        <end position="79"/>
    </location>
</feature>
<organism evidence="3 4">
    <name type="scientific">Actinacidiphila yanglinensis</name>
    <dbReference type="NCBI Taxonomy" id="310779"/>
    <lineage>
        <taxon>Bacteria</taxon>
        <taxon>Bacillati</taxon>
        <taxon>Actinomycetota</taxon>
        <taxon>Actinomycetes</taxon>
        <taxon>Kitasatosporales</taxon>
        <taxon>Streptomycetaceae</taxon>
        <taxon>Actinacidiphila</taxon>
    </lineage>
</organism>
<dbReference type="Pfam" id="PF08241">
    <property type="entry name" value="Methyltransf_11"/>
    <property type="match status" value="1"/>
</dbReference>
<dbReference type="Pfam" id="PF03551">
    <property type="entry name" value="PadR"/>
    <property type="match status" value="1"/>
</dbReference>
<dbReference type="CDD" id="cd02440">
    <property type="entry name" value="AdoMet_MTases"/>
    <property type="match status" value="1"/>
</dbReference>
<dbReference type="Proteomes" id="UP000236754">
    <property type="component" value="Unassembled WGS sequence"/>
</dbReference>
<dbReference type="GO" id="GO:0008757">
    <property type="term" value="F:S-adenosylmethionine-dependent methyltransferase activity"/>
    <property type="evidence" value="ECO:0007669"/>
    <property type="project" value="InterPro"/>
</dbReference>
<name>A0A1H6DPG7_9ACTN</name>
<keyword evidence="4" id="KW-1185">Reference proteome</keyword>
<dbReference type="AlphaFoldDB" id="A0A1H6DPG7"/>
<accession>A0A1H6DPG7</accession>
<dbReference type="GO" id="GO:0017000">
    <property type="term" value="P:antibiotic biosynthetic process"/>
    <property type="evidence" value="ECO:0007669"/>
    <property type="project" value="UniProtKB-ARBA"/>
</dbReference>
<dbReference type="SUPFAM" id="SSF53335">
    <property type="entry name" value="S-adenosyl-L-methionine-dependent methyltransferases"/>
    <property type="match status" value="1"/>
</dbReference>
<dbReference type="Gene3D" id="3.40.50.150">
    <property type="entry name" value="Vaccinia Virus protein VP39"/>
    <property type="match status" value="1"/>
</dbReference>
<gene>
    <name evidence="3" type="ORF">SAMN05216223_117155</name>
</gene>
<feature type="domain" description="Methyltransferase type 11" evidence="2">
    <location>
        <begin position="134"/>
        <end position="230"/>
    </location>
</feature>